<dbReference type="PANTHER" id="PTHR31301">
    <property type="entry name" value="LOB DOMAIN-CONTAINING PROTEIN 4-RELATED"/>
    <property type="match status" value="1"/>
</dbReference>
<evidence type="ECO:0000313" key="4">
    <source>
        <dbReference type="Proteomes" id="UP001370490"/>
    </source>
</evidence>
<name>A0AAN8V7J2_9MAGN</name>
<evidence type="ECO:0000313" key="3">
    <source>
        <dbReference type="EMBL" id="KAK6924936.1"/>
    </source>
</evidence>
<accession>A0AAN8V7J2</accession>
<dbReference type="EMBL" id="JBAMMX010000016">
    <property type="protein sequence ID" value="KAK6924936.1"/>
    <property type="molecule type" value="Genomic_DNA"/>
</dbReference>
<gene>
    <name evidence="3" type="ORF">RJ641_009262</name>
</gene>
<dbReference type="Proteomes" id="UP001370490">
    <property type="component" value="Unassembled WGS sequence"/>
</dbReference>
<reference evidence="3 4" key="1">
    <citation type="submission" date="2023-12" db="EMBL/GenBank/DDBJ databases">
        <title>A high-quality genome assembly for Dillenia turbinata (Dilleniales).</title>
        <authorList>
            <person name="Chanderbali A."/>
        </authorList>
    </citation>
    <scope>NUCLEOTIDE SEQUENCE [LARGE SCALE GENOMIC DNA]</scope>
    <source>
        <strain evidence="3">LSX21</strain>
        <tissue evidence="3">Leaf</tissue>
    </source>
</reference>
<dbReference type="AlphaFoldDB" id="A0AAN8V7J2"/>
<dbReference type="InterPro" id="IPR004883">
    <property type="entry name" value="LOB"/>
</dbReference>
<comment type="caution">
    <text evidence="3">The sequence shown here is derived from an EMBL/GenBank/DDBJ whole genome shotgun (WGS) entry which is preliminary data.</text>
</comment>
<keyword evidence="4" id="KW-1185">Reference proteome</keyword>
<dbReference type="Pfam" id="PF03195">
    <property type="entry name" value="LOB"/>
    <property type="match status" value="1"/>
</dbReference>
<dbReference type="PANTHER" id="PTHR31301:SF21">
    <property type="entry name" value="LOB DOMAIN-CONTAINING PROTEIN 27-RELATED"/>
    <property type="match status" value="1"/>
</dbReference>
<comment type="similarity">
    <text evidence="1">Belongs to the LOB domain-containing protein family.</text>
</comment>
<evidence type="ECO:0000256" key="1">
    <source>
        <dbReference type="ARBA" id="ARBA00005474"/>
    </source>
</evidence>
<dbReference type="PROSITE" id="PS50891">
    <property type="entry name" value="LOB"/>
    <property type="match status" value="1"/>
</dbReference>
<sequence>MTLKGGTSQACAACKSQRRRCSSECLLAPYFPADQPKTFQNAQKLFGVSNIVKILKSVDESQKYVAMQTVIFQANMRERFPVYGCCAMISQLNYQICLLKEELHTVHTQLALYKHQISSAPNESPQLQLGMAPPNNSLSLFHQAEPYDAVATMPVTTHESFGTTNNSAFNALPCIDSRENVGNQSWIQQTYNTTNDNNNSNNTLAIHSQLTNQQALLIQQDSNQDIDEIYPFFDTIDDRQSYIDSKEAYESSILCKISQAMKDGVEQAIYAFMFK</sequence>
<protein>
    <submittedName>
        <fullName evidence="3">Lateral organ boundaries, LOB</fullName>
    </submittedName>
</protein>
<organism evidence="3 4">
    <name type="scientific">Dillenia turbinata</name>
    <dbReference type="NCBI Taxonomy" id="194707"/>
    <lineage>
        <taxon>Eukaryota</taxon>
        <taxon>Viridiplantae</taxon>
        <taxon>Streptophyta</taxon>
        <taxon>Embryophyta</taxon>
        <taxon>Tracheophyta</taxon>
        <taxon>Spermatophyta</taxon>
        <taxon>Magnoliopsida</taxon>
        <taxon>eudicotyledons</taxon>
        <taxon>Gunneridae</taxon>
        <taxon>Pentapetalae</taxon>
        <taxon>Dilleniales</taxon>
        <taxon>Dilleniaceae</taxon>
        <taxon>Dillenia</taxon>
    </lineage>
</organism>
<feature type="domain" description="LOB" evidence="2">
    <location>
        <begin position="9"/>
        <end position="110"/>
    </location>
</feature>
<proteinExistence type="inferred from homology"/>
<evidence type="ECO:0000259" key="2">
    <source>
        <dbReference type="PROSITE" id="PS50891"/>
    </source>
</evidence>